<gene>
    <name evidence="2" type="ORF">N180_09835</name>
</gene>
<dbReference type="AlphaFoldDB" id="A0A081PEL2"/>
<comment type="caution">
    <text evidence="2">The sequence shown here is derived from an EMBL/GenBank/DDBJ whole genome shotgun (WGS) entry which is preliminary data.</text>
</comment>
<dbReference type="PANTHER" id="PTHR33164">
    <property type="entry name" value="TRANSCRIPTIONAL REGULATOR, MARR FAMILY"/>
    <property type="match status" value="1"/>
</dbReference>
<dbReference type="InterPro" id="IPR036388">
    <property type="entry name" value="WH-like_DNA-bd_sf"/>
</dbReference>
<dbReference type="RefSeq" id="WP_051760072.1">
    <property type="nucleotide sequence ID" value="NZ_JNFF01000083.1"/>
</dbReference>
<dbReference type="OrthoDB" id="759747at2"/>
<feature type="domain" description="HTH marR-type" evidence="1">
    <location>
        <begin position="40"/>
        <end position="97"/>
    </location>
</feature>
<dbReference type="InterPro" id="IPR039422">
    <property type="entry name" value="MarR/SlyA-like"/>
</dbReference>
<dbReference type="InterPro" id="IPR000835">
    <property type="entry name" value="HTH_MarR-typ"/>
</dbReference>
<dbReference type="Gene3D" id="1.10.10.10">
    <property type="entry name" value="Winged helix-like DNA-binding domain superfamily/Winged helix DNA-binding domain"/>
    <property type="match status" value="1"/>
</dbReference>
<dbReference type="eggNOG" id="COG1846">
    <property type="taxonomic scope" value="Bacteria"/>
</dbReference>
<reference evidence="2 3" key="1">
    <citation type="journal article" date="1992" name="Int. J. Syst. Bacteriol.">
        <title>Sphingobacterium antarcticus sp. nov. a Psychrotrophic Bacterium from the Soils of Schirmacher Oasis, Antarctica.</title>
        <authorList>
            <person name="Shivaji S."/>
            <person name="Ray M.K."/>
            <person name="Rao N.S."/>
            <person name="Saiserr L."/>
            <person name="Jagannadham M.V."/>
            <person name="Kumar G.S."/>
            <person name="Reddy G."/>
            <person name="Bhargava P.M."/>
        </authorList>
    </citation>
    <scope>NUCLEOTIDE SEQUENCE [LARGE SCALE GENOMIC DNA]</scope>
    <source>
        <strain evidence="2 3">4BY</strain>
    </source>
</reference>
<keyword evidence="3" id="KW-1185">Reference proteome</keyword>
<sequence length="162" mass="18784">MIKNDFLSEIKYAGLTSRLKRLSDLLLYSTKDFYKSVGVDIEPNWHLIFLLLKEHEALNIKEISDRVQLSHPAIIKILNNMKQKGYVVAKTDDIDSRKQILTLSAKAYDALPLLEEYWEACIQTMKEVLEDSPEFLTALGSIEQKFKESSYKDRTLRNLKTN</sequence>
<evidence type="ECO:0000313" key="3">
    <source>
        <dbReference type="Proteomes" id="UP000028007"/>
    </source>
</evidence>
<evidence type="ECO:0000313" key="2">
    <source>
        <dbReference type="EMBL" id="KEQ29135.1"/>
    </source>
</evidence>
<dbReference type="Proteomes" id="UP000028007">
    <property type="component" value="Unassembled WGS sequence"/>
</dbReference>
<dbReference type="PANTHER" id="PTHR33164:SF43">
    <property type="entry name" value="HTH-TYPE TRANSCRIPTIONAL REPRESSOR YETL"/>
    <property type="match status" value="1"/>
</dbReference>
<dbReference type="Pfam" id="PF12802">
    <property type="entry name" value="MarR_2"/>
    <property type="match status" value="1"/>
</dbReference>
<name>A0A081PEL2_9SPHI</name>
<proteinExistence type="predicted"/>
<dbReference type="EMBL" id="JNFF01000083">
    <property type="protein sequence ID" value="KEQ29135.1"/>
    <property type="molecule type" value="Genomic_DNA"/>
</dbReference>
<evidence type="ECO:0000259" key="1">
    <source>
        <dbReference type="Pfam" id="PF12802"/>
    </source>
</evidence>
<accession>A0A081PEL2</accession>
<organism evidence="2 3">
    <name type="scientific">Pedobacter antarcticus 4BY</name>
    <dbReference type="NCBI Taxonomy" id="1358423"/>
    <lineage>
        <taxon>Bacteria</taxon>
        <taxon>Pseudomonadati</taxon>
        <taxon>Bacteroidota</taxon>
        <taxon>Sphingobacteriia</taxon>
        <taxon>Sphingobacteriales</taxon>
        <taxon>Sphingobacteriaceae</taxon>
        <taxon>Pedobacter</taxon>
    </lineage>
</organism>
<dbReference type="GO" id="GO:0003700">
    <property type="term" value="F:DNA-binding transcription factor activity"/>
    <property type="evidence" value="ECO:0007669"/>
    <property type="project" value="InterPro"/>
</dbReference>
<dbReference type="InterPro" id="IPR036390">
    <property type="entry name" value="WH_DNA-bd_sf"/>
</dbReference>
<protein>
    <submittedName>
        <fullName evidence="2">MarR family transcriptional regulator</fullName>
    </submittedName>
</protein>
<dbReference type="GO" id="GO:0006950">
    <property type="term" value="P:response to stress"/>
    <property type="evidence" value="ECO:0007669"/>
    <property type="project" value="TreeGrafter"/>
</dbReference>
<dbReference type="SUPFAM" id="SSF46785">
    <property type="entry name" value="Winged helix' DNA-binding domain"/>
    <property type="match status" value="1"/>
</dbReference>